<name>A0A7S2FY31_9DINO</name>
<dbReference type="InterPro" id="IPR018247">
    <property type="entry name" value="EF_Hand_1_Ca_BS"/>
</dbReference>
<feature type="compositionally biased region" description="Polar residues" evidence="6">
    <location>
        <begin position="173"/>
        <end position="188"/>
    </location>
</feature>
<dbReference type="PROSITE" id="PS00018">
    <property type="entry name" value="EF_HAND_1"/>
    <property type="match status" value="2"/>
</dbReference>
<feature type="domain" description="EF-hand" evidence="8">
    <location>
        <begin position="538"/>
        <end position="573"/>
    </location>
</feature>
<dbReference type="GO" id="GO:0005509">
    <property type="term" value="F:calcium ion binding"/>
    <property type="evidence" value="ECO:0007669"/>
    <property type="project" value="InterPro"/>
</dbReference>
<keyword evidence="2 7" id="KW-0812">Transmembrane</keyword>
<dbReference type="GO" id="GO:0005248">
    <property type="term" value="F:voltage-gated sodium channel activity"/>
    <property type="evidence" value="ECO:0007669"/>
    <property type="project" value="TreeGrafter"/>
</dbReference>
<protein>
    <recommendedName>
        <fullName evidence="8">EF-hand domain-containing protein</fullName>
    </recommendedName>
</protein>
<dbReference type="GO" id="GO:0001518">
    <property type="term" value="C:voltage-gated sodium channel complex"/>
    <property type="evidence" value="ECO:0007669"/>
    <property type="project" value="TreeGrafter"/>
</dbReference>
<dbReference type="InterPro" id="IPR005821">
    <property type="entry name" value="Ion_trans_dom"/>
</dbReference>
<sequence>MLRHKGPDSPSSASRAVFSRAAPQVLSVKSLGADDTATAELDDLLRRHHDALFRRVDERFAQHEQEIREIISPPFNRPFDTGLWLPNSASRPQSRQQSRPRGTSLSPRLSPRADGREANGLRKLWDFPGSAVADDKGHWALPGSVDGDLAVAAAAEPASLRIAPPTTEPPVVDSQSVEGSPEGSTSIGGSFDAPALTKESLLLRSRGLERRASQDLWKQKISNLLSTRRERRTHVFKPADMLTGKSKEAAASSQTTLRGIVFSDVFDLCSSVLILTNCIFIAFQLEYVTNQSEKEGREVIPPWSMPVELTFCILFSVELGLRVYVHGRNIIYSKDRAWTVFDGLVVFVSIFEILVDLVADVNRVGGDTSFFRSMRALRVTRAIRVVRVFRFFKELRTLIVTILGSFKTLIWSAVMMVLFWYVCGVILTNATYEACSIARAGTAVLHADCPPLKDRFGTLRRSVLSLYMSMSGGVDWDTIYQIMGPMDEVYKVMFLVYLFFTMFGVLNIVTGIFVESAKEAGLADRDMLVRSQMRTQEKYIKDMIRLFQEIDANGSGTISRKEFQWHLTDERALAYFEALKLDISDVSTLFDLLDINKSGRINIEEFLSWLFSQSNSAPAGDDSSWPVKKLFLALGTPPLGVGMVYLARLKGEVPHVDMLADLSEPGFDDTMERFRELHKDHPDPKFHASLNNTVKVCEKCGKPNAYTLHNCNSCGTSLQHVAVSYTDNIFMGFIYGVSRGKFPYKISMRRQTPDYLCFDDPLAVTVCHINAIPTSQYVPDMRYLFADPARGLAILDQLYEVAADACLEQFWNNEDFYRKYLSNSAKPESKEALLELACCGLNCPPSMYQLHLQFIHPPLLPFHYSLFLQDGHFTHGRFFPLEFCRKALALGDQIKMAVSDETQIEDILRKADSLGVNYDAYHSALLRKAKNAQRLFSPWQESDFSHQVINGKVYSLLGGVTQAPEMDSQKLHKEDTLAMQNYGRPYKDGKPSGTYYRYAKKPGEVLTFAP</sequence>
<feature type="compositionally biased region" description="Low complexity" evidence="6">
    <location>
        <begin position="90"/>
        <end position="101"/>
    </location>
</feature>
<dbReference type="AlphaFoldDB" id="A0A7S2FY31"/>
<evidence type="ECO:0000256" key="4">
    <source>
        <dbReference type="ARBA" id="ARBA00022989"/>
    </source>
</evidence>
<dbReference type="Gene3D" id="1.20.120.350">
    <property type="entry name" value="Voltage-gated potassium channels. Chain C"/>
    <property type="match status" value="1"/>
</dbReference>
<dbReference type="SUPFAM" id="SSF47473">
    <property type="entry name" value="EF-hand"/>
    <property type="match status" value="1"/>
</dbReference>
<dbReference type="PANTHER" id="PTHR10037:SF62">
    <property type="entry name" value="SODIUM CHANNEL PROTEIN 60E"/>
    <property type="match status" value="1"/>
</dbReference>
<feature type="region of interest" description="Disordered" evidence="6">
    <location>
        <begin position="162"/>
        <end position="192"/>
    </location>
</feature>
<feature type="transmembrane region" description="Helical" evidence="7">
    <location>
        <begin position="492"/>
        <end position="514"/>
    </location>
</feature>
<evidence type="ECO:0000313" key="9">
    <source>
        <dbReference type="EMBL" id="CAD9421675.1"/>
    </source>
</evidence>
<evidence type="ECO:0000256" key="2">
    <source>
        <dbReference type="ARBA" id="ARBA00022692"/>
    </source>
</evidence>
<dbReference type="EMBL" id="HBGQ01034722">
    <property type="protein sequence ID" value="CAD9421675.1"/>
    <property type="molecule type" value="Transcribed_RNA"/>
</dbReference>
<dbReference type="Gene3D" id="1.10.238.10">
    <property type="entry name" value="EF-hand"/>
    <property type="match status" value="1"/>
</dbReference>
<dbReference type="InterPro" id="IPR011992">
    <property type="entry name" value="EF-hand-dom_pair"/>
</dbReference>
<feature type="domain" description="EF-hand" evidence="8">
    <location>
        <begin position="581"/>
        <end position="616"/>
    </location>
</feature>
<dbReference type="PROSITE" id="PS50222">
    <property type="entry name" value="EF_HAND_2"/>
    <property type="match status" value="2"/>
</dbReference>
<comment type="subcellular location">
    <subcellularLocation>
        <location evidence="1">Membrane</location>
        <topology evidence="1">Multi-pass membrane protein</topology>
    </subcellularLocation>
</comment>
<evidence type="ECO:0000259" key="8">
    <source>
        <dbReference type="PROSITE" id="PS50222"/>
    </source>
</evidence>
<organism evidence="9">
    <name type="scientific">Alexandrium andersonii</name>
    <dbReference type="NCBI Taxonomy" id="327968"/>
    <lineage>
        <taxon>Eukaryota</taxon>
        <taxon>Sar</taxon>
        <taxon>Alveolata</taxon>
        <taxon>Dinophyceae</taxon>
        <taxon>Gonyaulacales</taxon>
        <taxon>Pyrocystaceae</taxon>
        <taxon>Alexandrium</taxon>
    </lineage>
</organism>
<dbReference type="Gene3D" id="1.10.287.70">
    <property type="match status" value="1"/>
</dbReference>
<dbReference type="PANTHER" id="PTHR10037">
    <property type="entry name" value="VOLTAGE-GATED CATION CHANNEL CALCIUM AND SODIUM"/>
    <property type="match status" value="1"/>
</dbReference>
<evidence type="ECO:0000256" key="1">
    <source>
        <dbReference type="ARBA" id="ARBA00004141"/>
    </source>
</evidence>
<feature type="transmembrane region" description="Helical" evidence="7">
    <location>
        <begin position="398"/>
        <end position="422"/>
    </location>
</feature>
<feature type="region of interest" description="Disordered" evidence="6">
    <location>
        <begin position="81"/>
        <end position="117"/>
    </location>
</feature>
<keyword evidence="4 7" id="KW-1133">Transmembrane helix</keyword>
<gene>
    <name evidence="9" type="ORF">AAND1436_LOCUS17097</name>
</gene>
<reference evidence="9" key="1">
    <citation type="submission" date="2021-01" db="EMBL/GenBank/DDBJ databases">
        <authorList>
            <person name="Corre E."/>
            <person name="Pelletier E."/>
            <person name="Niang G."/>
            <person name="Scheremetjew M."/>
            <person name="Finn R."/>
            <person name="Kale V."/>
            <person name="Holt S."/>
            <person name="Cochrane G."/>
            <person name="Meng A."/>
            <person name="Brown T."/>
            <person name="Cohen L."/>
        </authorList>
    </citation>
    <scope>NUCLEOTIDE SEQUENCE</scope>
    <source>
        <strain evidence="9">CCMP2222</strain>
    </source>
</reference>
<dbReference type="Pfam" id="PF00520">
    <property type="entry name" value="Ion_trans"/>
    <property type="match status" value="1"/>
</dbReference>
<dbReference type="InterPro" id="IPR043203">
    <property type="entry name" value="VGCC_Ca_Na"/>
</dbReference>
<proteinExistence type="predicted"/>
<dbReference type="InterPro" id="IPR002048">
    <property type="entry name" value="EF_hand_dom"/>
</dbReference>
<evidence type="ECO:0000256" key="7">
    <source>
        <dbReference type="SAM" id="Phobius"/>
    </source>
</evidence>
<dbReference type="SUPFAM" id="SSF81324">
    <property type="entry name" value="Voltage-gated potassium channels"/>
    <property type="match status" value="1"/>
</dbReference>
<accession>A0A7S2FY31</accession>
<keyword evidence="3" id="KW-0106">Calcium</keyword>
<evidence type="ECO:0000256" key="3">
    <source>
        <dbReference type="ARBA" id="ARBA00022837"/>
    </source>
</evidence>
<dbReference type="InterPro" id="IPR027359">
    <property type="entry name" value="Volt_channel_dom_sf"/>
</dbReference>
<feature type="transmembrane region" description="Helical" evidence="7">
    <location>
        <begin position="303"/>
        <end position="325"/>
    </location>
</feature>
<evidence type="ECO:0000256" key="6">
    <source>
        <dbReference type="SAM" id="MobiDB-lite"/>
    </source>
</evidence>
<dbReference type="SMART" id="SM00054">
    <property type="entry name" value="EFh"/>
    <property type="match status" value="2"/>
</dbReference>
<dbReference type="Pfam" id="PF13499">
    <property type="entry name" value="EF-hand_7"/>
    <property type="match status" value="1"/>
</dbReference>
<evidence type="ECO:0000256" key="5">
    <source>
        <dbReference type="ARBA" id="ARBA00023136"/>
    </source>
</evidence>
<keyword evidence="5 7" id="KW-0472">Membrane</keyword>
<feature type="transmembrane region" description="Helical" evidence="7">
    <location>
        <begin position="337"/>
        <end position="359"/>
    </location>
</feature>
<dbReference type="CDD" id="cd00051">
    <property type="entry name" value="EFh"/>
    <property type="match status" value="1"/>
</dbReference>